<accession>G2YKT6</accession>
<protein>
    <submittedName>
        <fullName evidence="1">Uncharacterized protein</fullName>
    </submittedName>
</protein>
<name>G2YKT6_BOTF4</name>
<dbReference type="AlphaFoldDB" id="G2YKT6"/>
<sequence>MGLYTSFDLVPRLSEGIEDQKSWELFIKAVKEHYQNDDLVEAKQNFVVLKVDRDLFLLFEGHKLVRICSSR</sequence>
<dbReference type="Proteomes" id="UP000008177">
    <property type="component" value="Unplaced contigs"/>
</dbReference>
<organism evidence="1 2">
    <name type="scientific">Botryotinia fuckeliana (strain T4)</name>
    <name type="common">Noble rot fungus</name>
    <name type="synonym">Botrytis cinerea</name>
    <dbReference type="NCBI Taxonomy" id="999810"/>
    <lineage>
        <taxon>Eukaryota</taxon>
        <taxon>Fungi</taxon>
        <taxon>Dikarya</taxon>
        <taxon>Ascomycota</taxon>
        <taxon>Pezizomycotina</taxon>
        <taxon>Leotiomycetes</taxon>
        <taxon>Helotiales</taxon>
        <taxon>Sclerotiniaceae</taxon>
        <taxon>Botrytis</taxon>
    </lineage>
</organism>
<proteinExistence type="predicted"/>
<dbReference type="HOGENOM" id="CLU_2739734_0_0_1"/>
<evidence type="ECO:0000313" key="2">
    <source>
        <dbReference type="Proteomes" id="UP000008177"/>
    </source>
</evidence>
<reference evidence="2" key="1">
    <citation type="journal article" date="2011" name="PLoS Genet.">
        <title>Genomic analysis of the necrotrophic fungal pathogens Sclerotinia sclerotiorum and Botrytis cinerea.</title>
        <authorList>
            <person name="Amselem J."/>
            <person name="Cuomo C.A."/>
            <person name="van Kan J.A."/>
            <person name="Viaud M."/>
            <person name="Benito E.P."/>
            <person name="Couloux A."/>
            <person name="Coutinho P.M."/>
            <person name="de Vries R.P."/>
            <person name="Dyer P.S."/>
            <person name="Fillinger S."/>
            <person name="Fournier E."/>
            <person name="Gout L."/>
            <person name="Hahn M."/>
            <person name="Kohn L."/>
            <person name="Lapalu N."/>
            <person name="Plummer K.M."/>
            <person name="Pradier J.M."/>
            <person name="Quevillon E."/>
            <person name="Sharon A."/>
            <person name="Simon A."/>
            <person name="ten Have A."/>
            <person name="Tudzynski B."/>
            <person name="Tudzynski P."/>
            <person name="Wincker P."/>
            <person name="Andrew M."/>
            <person name="Anthouard V."/>
            <person name="Beever R.E."/>
            <person name="Beffa R."/>
            <person name="Benoit I."/>
            <person name="Bouzid O."/>
            <person name="Brault B."/>
            <person name="Chen Z."/>
            <person name="Choquer M."/>
            <person name="Collemare J."/>
            <person name="Cotton P."/>
            <person name="Danchin E.G."/>
            <person name="Da Silva C."/>
            <person name="Gautier A."/>
            <person name="Giraud C."/>
            <person name="Giraud T."/>
            <person name="Gonzalez C."/>
            <person name="Grossetete S."/>
            <person name="Guldener U."/>
            <person name="Henrissat B."/>
            <person name="Howlett B.J."/>
            <person name="Kodira C."/>
            <person name="Kretschmer M."/>
            <person name="Lappartient A."/>
            <person name="Leroch M."/>
            <person name="Levis C."/>
            <person name="Mauceli E."/>
            <person name="Neuveglise C."/>
            <person name="Oeser B."/>
            <person name="Pearson M."/>
            <person name="Poulain J."/>
            <person name="Poussereau N."/>
            <person name="Quesneville H."/>
            <person name="Rascle C."/>
            <person name="Schumacher J."/>
            <person name="Segurens B."/>
            <person name="Sexton A."/>
            <person name="Silva E."/>
            <person name="Sirven C."/>
            <person name="Soanes D.M."/>
            <person name="Talbot N.J."/>
            <person name="Templeton M."/>
            <person name="Yandava C."/>
            <person name="Yarden O."/>
            <person name="Zeng Q."/>
            <person name="Rollins J.A."/>
            <person name="Lebrun M.H."/>
            <person name="Dickman M."/>
        </authorList>
    </citation>
    <scope>NUCLEOTIDE SEQUENCE [LARGE SCALE GENOMIC DNA]</scope>
    <source>
        <strain evidence="2">T4</strain>
    </source>
</reference>
<gene>
    <name evidence="1" type="ORF">BofuT4_uP080290.1</name>
</gene>
<dbReference type="STRING" id="999810.G2YKT6"/>
<dbReference type="InParanoid" id="G2YKT6"/>
<evidence type="ECO:0000313" key="1">
    <source>
        <dbReference type="EMBL" id="CCD52234.1"/>
    </source>
</evidence>
<dbReference type="EMBL" id="FQ790341">
    <property type="protein sequence ID" value="CCD52234.1"/>
    <property type="molecule type" value="Genomic_DNA"/>
</dbReference>